<dbReference type="Proteomes" id="UP000024635">
    <property type="component" value="Unassembled WGS sequence"/>
</dbReference>
<keyword evidence="3" id="KW-1185">Reference proteome</keyword>
<reference evidence="3" key="1">
    <citation type="journal article" date="2015" name="Nat. Genet.">
        <title>The genome and transcriptome of the zoonotic hookworm Ancylostoma ceylanicum identify infection-specific gene families.</title>
        <authorList>
            <person name="Schwarz E.M."/>
            <person name="Hu Y."/>
            <person name="Antoshechkin I."/>
            <person name="Miller M.M."/>
            <person name="Sternberg P.W."/>
            <person name="Aroian R.V."/>
        </authorList>
    </citation>
    <scope>NUCLEOTIDE SEQUENCE</scope>
    <source>
        <strain evidence="3">HY135</strain>
    </source>
</reference>
<dbReference type="EMBL" id="JARK01001366">
    <property type="protein sequence ID" value="EYC17666.1"/>
    <property type="molecule type" value="Genomic_DNA"/>
</dbReference>
<feature type="signal peptide" evidence="1">
    <location>
        <begin position="1"/>
        <end position="18"/>
    </location>
</feature>
<feature type="chain" id="PRO_5001489121" description="Saposin B-type domain-containing protein" evidence="1">
    <location>
        <begin position="19"/>
        <end position="113"/>
    </location>
</feature>
<protein>
    <recommendedName>
        <fullName evidence="4">Saposin B-type domain-containing protein</fullName>
    </recommendedName>
</protein>
<evidence type="ECO:0000313" key="2">
    <source>
        <dbReference type="EMBL" id="EYC17666.1"/>
    </source>
</evidence>
<comment type="caution">
    <text evidence="2">The sequence shown here is derived from an EMBL/GenBank/DDBJ whole genome shotgun (WGS) entry which is preliminary data.</text>
</comment>
<gene>
    <name evidence="2" type="primary">Acey_s0030.g2202</name>
    <name evidence="2" type="ORF">Y032_0030g2202</name>
</gene>
<keyword evidence="1" id="KW-0732">Signal</keyword>
<accession>A0A016URW3</accession>
<proteinExistence type="predicted"/>
<evidence type="ECO:0000256" key="1">
    <source>
        <dbReference type="SAM" id="SignalP"/>
    </source>
</evidence>
<dbReference type="OrthoDB" id="10318337at2759"/>
<sequence>MRCAQLVVLLSLACLANSADKRWLEDCQIQCMRTADVYRDLQTQYSEYEDLERIMIKKCEKADRKGRLFPVCDIAVALILNNWKAKKTLKVRDLDFNVLFDYCDYGCKKYGPK</sequence>
<name>A0A016URW3_9BILA</name>
<dbReference type="AlphaFoldDB" id="A0A016URW3"/>
<evidence type="ECO:0000313" key="3">
    <source>
        <dbReference type="Proteomes" id="UP000024635"/>
    </source>
</evidence>
<organism evidence="2 3">
    <name type="scientific">Ancylostoma ceylanicum</name>
    <dbReference type="NCBI Taxonomy" id="53326"/>
    <lineage>
        <taxon>Eukaryota</taxon>
        <taxon>Metazoa</taxon>
        <taxon>Ecdysozoa</taxon>
        <taxon>Nematoda</taxon>
        <taxon>Chromadorea</taxon>
        <taxon>Rhabditida</taxon>
        <taxon>Rhabditina</taxon>
        <taxon>Rhabditomorpha</taxon>
        <taxon>Strongyloidea</taxon>
        <taxon>Ancylostomatidae</taxon>
        <taxon>Ancylostomatinae</taxon>
        <taxon>Ancylostoma</taxon>
    </lineage>
</organism>
<evidence type="ECO:0008006" key="4">
    <source>
        <dbReference type="Google" id="ProtNLM"/>
    </source>
</evidence>